<dbReference type="InterPro" id="IPR009053">
    <property type="entry name" value="Prefoldin"/>
</dbReference>
<accession>A0AB34K2X1</accession>
<dbReference type="Proteomes" id="UP001515480">
    <property type="component" value="Unassembled WGS sequence"/>
</dbReference>
<gene>
    <name evidence="1" type="ORF">AB1Y20_009911</name>
</gene>
<dbReference type="CDD" id="cd23158">
    <property type="entry name" value="Prefoldin_UXT"/>
    <property type="match status" value="1"/>
</dbReference>
<evidence type="ECO:0000313" key="2">
    <source>
        <dbReference type="Proteomes" id="UP001515480"/>
    </source>
</evidence>
<dbReference type="EMBL" id="JBGBPQ010000002">
    <property type="protein sequence ID" value="KAL1528570.1"/>
    <property type="molecule type" value="Genomic_DNA"/>
</dbReference>
<proteinExistence type="predicted"/>
<protein>
    <recommendedName>
        <fullName evidence="3">Prefoldin subunit 4</fullName>
    </recommendedName>
</protein>
<evidence type="ECO:0008006" key="3">
    <source>
        <dbReference type="Google" id="ProtNLM"/>
    </source>
</evidence>
<comment type="caution">
    <text evidence="1">The sequence shown here is derived from an EMBL/GenBank/DDBJ whole genome shotgun (WGS) entry which is preliminary data.</text>
</comment>
<dbReference type="InterPro" id="IPR004127">
    <property type="entry name" value="Prefoldin_subunit_alpha"/>
</dbReference>
<keyword evidence="2" id="KW-1185">Reference proteome</keyword>
<name>A0AB34K2X1_PRYPA</name>
<evidence type="ECO:0000313" key="1">
    <source>
        <dbReference type="EMBL" id="KAL1528570.1"/>
    </source>
</evidence>
<organism evidence="1 2">
    <name type="scientific">Prymnesium parvum</name>
    <name type="common">Toxic golden alga</name>
    <dbReference type="NCBI Taxonomy" id="97485"/>
    <lineage>
        <taxon>Eukaryota</taxon>
        <taxon>Haptista</taxon>
        <taxon>Haptophyta</taxon>
        <taxon>Prymnesiophyceae</taxon>
        <taxon>Prymnesiales</taxon>
        <taxon>Prymnesiaceae</taxon>
        <taxon>Prymnesium</taxon>
    </lineage>
</organism>
<reference evidence="1 2" key="1">
    <citation type="journal article" date="2024" name="Science">
        <title>Giant polyketide synthase enzymes in the biosynthesis of giant marine polyether toxins.</title>
        <authorList>
            <person name="Fallon T.R."/>
            <person name="Shende V.V."/>
            <person name="Wierzbicki I.H."/>
            <person name="Pendleton A.L."/>
            <person name="Watervoot N.F."/>
            <person name="Auber R.P."/>
            <person name="Gonzalez D.J."/>
            <person name="Wisecaver J.H."/>
            <person name="Moore B.S."/>
        </authorList>
    </citation>
    <scope>NUCLEOTIDE SEQUENCE [LARGE SCALE GENOMIC DNA]</scope>
    <source>
        <strain evidence="1 2">12B1</strain>
    </source>
</reference>
<dbReference type="Gene3D" id="1.10.287.370">
    <property type="match status" value="1"/>
</dbReference>
<dbReference type="SUPFAM" id="SSF46579">
    <property type="entry name" value="Prefoldin"/>
    <property type="match status" value="1"/>
</dbReference>
<dbReference type="AlphaFoldDB" id="A0AB34K2X1"/>
<dbReference type="Pfam" id="PF02996">
    <property type="entry name" value="Prefoldin"/>
    <property type="match status" value="1"/>
</dbReference>
<sequence length="116" mass="12892">MARSVDQVHAQITRYEELLNEQLKGELQTVLDERDKIYERIAGWPDTSSVYVAVGLGFHAQMTIEEAVAFATTREKKLNETAEALTHRAAQLKARVKLVVGAIDELANVSRPGSRA</sequence>